<proteinExistence type="inferred from homology"/>
<dbReference type="PRINTS" id="PR00792">
    <property type="entry name" value="PEPSIN"/>
</dbReference>
<evidence type="ECO:0000313" key="7">
    <source>
        <dbReference type="Proteomes" id="UP001217754"/>
    </source>
</evidence>
<keyword evidence="4" id="KW-0732">Signal</keyword>
<accession>A0AAF0F0R6</accession>
<keyword evidence="2 3" id="KW-0064">Aspartyl protease</keyword>
<keyword evidence="3 6" id="KW-0378">Hydrolase</keyword>
<dbReference type="InterPro" id="IPR033121">
    <property type="entry name" value="PEPTIDASE_A1"/>
</dbReference>
<dbReference type="RefSeq" id="XP_060121269.1">
    <property type="nucleotide sequence ID" value="XM_060265286.1"/>
</dbReference>
<dbReference type="EMBL" id="CP119959">
    <property type="protein sequence ID" value="WFD38372.1"/>
    <property type="molecule type" value="Genomic_DNA"/>
</dbReference>
<evidence type="ECO:0000259" key="5">
    <source>
        <dbReference type="Pfam" id="PF00026"/>
    </source>
</evidence>
<name>A0AAF0F0R6_9BASI</name>
<evidence type="ECO:0000256" key="3">
    <source>
        <dbReference type="RuleBase" id="RU000454"/>
    </source>
</evidence>
<dbReference type="InterPro" id="IPR034164">
    <property type="entry name" value="Pepsin-like_dom"/>
</dbReference>
<gene>
    <name evidence="6" type="ORF">MJAP1_001324</name>
</gene>
<dbReference type="GO" id="GO:0006508">
    <property type="term" value="P:proteolysis"/>
    <property type="evidence" value="ECO:0007669"/>
    <property type="project" value="UniProtKB-KW"/>
</dbReference>
<feature type="domain" description="Peptidase A1" evidence="5">
    <location>
        <begin position="110"/>
        <end position="392"/>
    </location>
</feature>
<dbReference type="PROSITE" id="PS00141">
    <property type="entry name" value="ASP_PROTEASE"/>
    <property type="match status" value="1"/>
</dbReference>
<dbReference type="InterPro" id="IPR001969">
    <property type="entry name" value="Aspartic_peptidase_AS"/>
</dbReference>
<evidence type="ECO:0000256" key="1">
    <source>
        <dbReference type="ARBA" id="ARBA00007447"/>
    </source>
</evidence>
<organism evidence="6 7">
    <name type="scientific">Malassezia japonica</name>
    <dbReference type="NCBI Taxonomy" id="223818"/>
    <lineage>
        <taxon>Eukaryota</taxon>
        <taxon>Fungi</taxon>
        <taxon>Dikarya</taxon>
        <taxon>Basidiomycota</taxon>
        <taxon>Ustilaginomycotina</taxon>
        <taxon>Malasseziomycetes</taxon>
        <taxon>Malasseziales</taxon>
        <taxon>Malasseziaceae</taxon>
        <taxon>Malassezia</taxon>
    </lineage>
</organism>
<feature type="chain" id="PRO_5041954672" evidence="4">
    <location>
        <begin position="21"/>
        <end position="394"/>
    </location>
</feature>
<evidence type="ECO:0000256" key="4">
    <source>
        <dbReference type="SAM" id="SignalP"/>
    </source>
</evidence>
<dbReference type="CDD" id="cd05471">
    <property type="entry name" value="pepsin_like"/>
    <property type="match status" value="1"/>
</dbReference>
<feature type="signal peptide" evidence="4">
    <location>
        <begin position="1"/>
        <end position="20"/>
    </location>
</feature>
<reference evidence="6" key="1">
    <citation type="submission" date="2023-03" db="EMBL/GenBank/DDBJ databases">
        <title>Mating type loci evolution in Malassezia.</title>
        <authorList>
            <person name="Coelho M.A."/>
        </authorList>
    </citation>
    <scope>NUCLEOTIDE SEQUENCE</scope>
    <source>
        <strain evidence="6">CBS 9431</strain>
    </source>
</reference>
<dbReference type="PANTHER" id="PTHR47966:SF57">
    <property type="entry name" value="PEPTIDASE A1 DOMAIN-CONTAINING PROTEIN"/>
    <property type="match status" value="1"/>
</dbReference>
<evidence type="ECO:0000313" key="6">
    <source>
        <dbReference type="EMBL" id="WFD38372.1"/>
    </source>
</evidence>
<dbReference type="SUPFAM" id="SSF50630">
    <property type="entry name" value="Acid proteases"/>
    <property type="match status" value="1"/>
</dbReference>
<sequence length="394" mass="42189">MQLSLTFVTALLLASGAVFASPVDTKTGTTPIELQRRAQLVASDGKLNVSALHHHFQGVENKYKTALNNYKRNTGKNHPLAKQSNTKRATGDVSLEDIEHEQLWAGDVTFGGQTFAIDFDTGSADTLANPGAYNPSRSSNSKNTHRSFYTSYGDGTNAQGTIYTDSFSIGGLNARDVAIGRSSNSFIGGENDNQGISGLAFPSIQSFPKQYPPFFESLRQQRAVSQGVFQFTLKAGGGSSLHLGGIDSSKYSGSISYADVDSSQGFWITDATVNGERITAIVDSGSTIISGPSDQVRSVVSNINGVREVNQGGQTLYVYDCSQTPHVTINIAGKSFTLSRDQTRYGTYDGQCVLPIAPVDGMPLNGWILGDTLFRSASVIFDVDRSRIGFANQA</sequence>
<evidence type="ECO:0000256" key="2">
    <source>
        <dbReference type="ARBA" id="ARBA00022750"/>
    </source>
</evidence>
<dbReference type="Gene3D" id="2.40.70.10">
    <property type="entry name" value="Acid Proteases"/>
    <property type="match status" value="2"/>
</dbReference>
<dbReference type="GeneID" id="85224973"/>
<dbReference type="InterPro" id="IPR001461">
    <property type="entry name" value="Aspartic_peptidase_A1"/>
</dbReference>
<dbReference type="GO" id="GO:0004190">
    <property type="term" value="F:aspartic-type endopeptidase activity"/>
    <property type="evidence" value="ECO:0007669"/>
    <property type="project" value="UniProtKB-KW"/>
</dbReference>
<protein>
    <submittedName>
        <fullName evidence="6">Cathepsin D</fullName>
        <ecNumber evidence="6">3.4.23.5</ecNumber>
    </submittedName>
</protein>
<comment type="similarity">
    <text evidence="1 3">Belongs to the peptidase A1 family.</text>
</comment>
<dbReference type="PANTHER" id="PTHR47966">
    <property type="entry name" value="BETA-SITE APP-CLEAVING ENZYME, ISOFORM A-RELATED"/>
    <property type="match status" value="1"/>
</dbReference>
<dbReference type="AlphaFoldDB" id="A0AAF0F0R6"/>
<dbReference type="Proteomes" id="UP001217754">
    <property type="component" value="Chromosome 2"/>
</dbReference>
<keyword evidence="7" id="KW-1185">Reference proteome</keyword>
<dbReference type="Pfam" id="PF00026">
    <property type="entry name" value="Asp"/>
    <property type="match status" value="1"/>
</dbReference>
<keyword evidence="3" id="KW-0645">Protease</keyword>
<dbReference type="EC" id="3.4.23.5" evidence="6"/>
<dbReference type="InterPro" id="IPR021109">
    <property type="entry name" value="Peptidase_aspartic_dom_sf"/>
</dbReference>